<evidence type="ECO:0000313" key="4">
    <source>
        <dbReference type="Proteomes" id="UP000223913"/>
    </source>
</evidence>
<organism evidence="3 4">
    <name type="scientific">Flavilitoribacter nigricans (strain ATCC 23147 / DSM 23189 / NBRC 102662 / NCIMB 1420 / SS-2)</name>
    <name type="common">Lewinella nigricans</name>
    <dbReference type="NCBI Taxonomy" id="1122177"/>
    <lineage>
        <taxon>Bacteria</taxon>
        <taxon>Pseudomonadati</taxon>
        <taxon>Bacteroidota</taxon>
        <taxon>Saprospiria</taxon>
        <taxon>Saprospirales</taxon>
        <taxon>Lewinellaceae</taxon>
        <taxon>Flavilitoribacter</taxon>
    </lineage>
</organism>
<dbReference type="Pfam" id="PF01553">
    <property type="entry name" value="Acyltransferase"/>
    <property type="match status" value="1"/>
</dbReference>
<comment type="caution">
    <text evidence="3">The sequence shown here is derived from an EMBL/GenBank/DDBJ whole genome shotgun (WGS) entry which is preliminary data.</text>
</comment>
<feature type="transmembrane region" description="Helical" evidence="1">
    <location>
        <begin position="303"/>
        <end position="323"/>
    </location>
</feature>
<keyword evidence="1" id="KW-0472">Membrane</keyword>
<dbReference type="GO" id="GO:0004366">
    <property type="term" value="F:glycerol-3-phosphate O-acyltransferase activity"/>
    <property type="evidence" value="ECO:0007669"/>
    <property type="project" value="TreeGrafter"/>
</dbReference>
<dbReference type="RefSeq" id="WP_099150003.1">
    <property type="nucleotide sequence ID" value="NZ_PDUD01000017.1"/>
</dbReference>
<dbReference type="GO" id="GO:0008654">
    <property type="term" value="P:phospholipid biosynthetic process"/>
    <property type="evidence" value="ECO:0007669"/>
    <property type="project" value="TreeGrafter"/>
</dbReference>
<dbReference type="AlphaFoldDB" id="A0A2D0NE52"/>
<reference evidence="3 4" key="1">
    <citation type="submission" date="2017-10" db="EMBL/GenBank/DDBJ databases">
        <title>The draft genome sequence of Lewinella nigricans NBRC 102662.</title>
        <authorList>
            <person name="Wang K."/>
        </authorList>
    </citation>
    <scope>NUCLEOTIDE SEQUENCE [LARGE SCALE GENOMIC DNA]</scope>
    <source>
        <strain evidence="3 4">NBRC 102662</strain>
    </source>
</reference>
<evidence type="ECO:0000313" key="3">
    <source>
        <dbReference type="EMBL" id="PHN06747.1"/>
    </source>
</evidence>
<dbReference type="Proteomes" id="UP000223913">
    <property type="component" value="Unassembled WGS sequence"/>
</dbReference>
<keyword evidence="1" id="KW-0812">Transmembrane</keyword>
<dbReference type="SUPFAM" id="SSF69593">
    <property type="entry name" value="Glycerol-3-phosphate (1)-acyltransferase"/>
    <property type="match status" value="1"/>
</dbReference>
<dbReference type="EMBL" id="PDUD01000017">
    <property type="protein sequence ID" value="PHN06747.1"/>
    <property type="molecule type" value="Genomic_DNA"/>
</dbReference>
<dbReference type="OrthoDB" id="9806008at2"/>
<proteinExistence type="predicted"/>
<accession>A0A2D0NE52</accession>
<dbReference type="PANTHER" id="PTHR31605">
    <property type="entry name" value="GLYCEROL-3-PHOSPHATE O-ACYLTRANSFERASE 1"/>
    <property type="match status" value="1"/>
</dbReference>
<dbReference type="InterPro" id="IPR002123">
    <property type="entry name" value="Plipid/glycerol_acylTrfase"/>
</dbReference>
<feature type="domain" description="Phospholipid/glycerol acyltransferase" evidence="2">
    <location>
        <begin position="35"/>
        <end position="164"/>
    </location>
</feature>
<sequence length="437" mass="50515">MLYPITRPMAALAIKANYKKIKMSNADRIPKGKPVILAANHPTAFIEPCILACFLDRPLYFLVRGDFFKKSFYDKLLRNLHMLPVYRMRDGGYSNLKQNYATFESCFQALRENKTIMILAEGRCIHEKRLRPLRKGTARIALGALDKNPEIGEVYVVPVGVNYTYADQSRSEVLIDFGHPILASEYMESYNAQPNAAISAITDDLREEMLERIVVIEAPNDEELTERLLVMHRSDHPEDRFPVLEQDRSRLEMELDVANTVNRIEEEDKNQLWSWLDLYFEKLDALGLEDQVVSRHYEKSGGLGVQLAVGLPFFLIGALWSYPPLKLAKWVVDKNVRSIEFYEPVRLAVGIGAFLIWAIVWLLIGTSALGWWGIPLVAILFLLGYYAVIYREQYRTLQLERRFVKVDENTRESLREDRQKILSFFKQLKTTQPSEEK</sequence>
<dbReference type="GO" id="GO:0016287">
    <property type="term" value="F:glycerone-phosphate O-acyltransferase activity"/>
    <property type="evidence" value="ECO:0007669"/>
    <property type="project" value="TreeGrafter"/>
</dbReference>
<protein>
    <recommendedName>
        <fullName evidence="2">Phospholipid/glycerol acyltransferase domain-containing protein</fullName>
    </recommendedName>
</protein>
<evidence type="ECO:0000256" key="1">
    <source>
        <dbReference type="SAM" id="Phobius"/>
    </source>
</evidence>
<name>A0A2D0NE52_FLAN2</name>
<dbReference type="PANTHER" id="PTHR31605:SF0">
    <property type="entry name" value="GLYCEROL-3-PHOSPHATE O-ACYLTRANSFERASE 1"/>
    <property type="match status" value="1"/>
</dbReference>
<feature type="transmembrane region" description="Helical" evidence="1">
    <location>
        <begin position="370"/>
        <end position="389"/>
    </location>
</feature>
<gene>
    <name evidence="3" type="ORF">CRP01_10665</name>
</gene>
<evidence type="ECO:0000259" key="2">
    <source>
        <dbReference type="SMART" id="SM00563"/>
    </source>
</evidence>
<keyword evidence="4" id="KW-1185">Reference proteome</keyword>
<keyword evidence="1" id="KW-1133">Transmembrane helix</keyword>
<dbReference type="SMART" id="SM00563">
    <property type="entry name" value="PlsC"/>
    <property type="match status" value="1"/>
</dbReference>
<feature type="transmembrane region" description="Helical" evidence="1">
    <location>
        <begin position="344"/>
        <end position="364"/>
    </location>
</feature>
<dbReference type="InterPro" id="IPR052744">
    <property type="entry name" value="GPAT/DAPAT"/>
</dbReference>